<dbReference type="GO" id="GO:0016787">
    <property type="term" value="F:hydrolase activity"/>
    <property type="evidence" value="ECO:0007669"/>
    <property type="project" value="UniProtKB-KW"/>
</dbReference>
<evidence type="ECO:0000256" key="5">
    <source>
        <dbReference type="ARBA" id="ARBA00022723"/>
    </source>
</evidence>
<sequence>MYCSIFLYILHFQRKLWIFHYLIQKLNKKLLFQKRCQWVHQPLVQRLLYLSPMPHLTHEAKQLWMKMCCKDWWNRIVLTEFTGVEWKENFRISRASFVKLCDLVQGFMSPDAAFIREPIPLNMRVAIVLYKLGSVAEYRLVAHQFRVNKAMVKKFTYLFCKGMVEGGLLNTLICMPNEEEAVDISRRFKASHYIPQIFGLIDGTHIPILPPSYGYQDFVNRKGWPSYVLQAVVDDRCISVHVGVEQTFGLLKAQFRVQQKRSDFHYTFVPKMIATCCGLHNFCQKEKDCGNTNWLDEMNTHQYPQPAQAANQNYLADNSRARQTMTTYMGRHFPL</sequence>
<keyword evidence="6" id="KW-0378">Hydrolase</keyword>
<dbReference type="Pfam" id="PF13359">
    <property type="entry name" value="DDE_Tnp_4"/>
    <property type="match status" value="1"/>
</dbReference>
<keyword evidence="7" id="KW-0539">Nucleus</keyword>
<evidence type="ECO:0000256" key="7">
    <source>
        <dbReference type="ARBA" id="ARBA00023242"/>
    </source>
</evidence>
<dbReference type="GO" id="GO:0046872">
    <property type="term" value="F:metal ion binding"/>
    <property type="evidence" value="ECO:0007669"/>
    <property type="project" value="UniProtKB-KW"/>
</dbReference>
<dbReference type="Proteomes" id="UP000472271">
    <property type="component" value="Chromosome 8"/>
</dbReference>
<evidence type="ECO:0000256" key="2">
    <source>
        <dbReference type="ARBA" id="ARBA00004123"/>
    </source>
</evidence>
<dbReference type="AlphaFoldDB" id="A0A672YWA1"/>
<comment type="similarity">
    <text evidence="3">Belongs to the HARBI1 family.</text>
</comment>
<dbReference type="Ensembl" id="ENSSORT00005009174.1">
    <property type="protein sequence ID" value="ENSSORP00005008873.1"/>
    <property type="gene ID" value="ENSSORG00005004890.1"/>
</dbReference>
<comment type="cofactor">
    <cofactor evidence="1">
        <name>a divalent metal cation</name>
        <dbReference type="ChEBI" id="CHEBI:60240"/>
    </cofactor>
</comment>
<keyword evidence="5" id="KW-0479">Metal-binding</keyword>
<comment type="subcellular location">
    <subcellularLocation>
        <location evidence="2">Nucleus</location>
    </subcellularLocation>
</comment>
<evidence type="ECO:0000256" key="6">
    <source>
        <dbReference type="ARBA" id="ARBA00022801"/>
    </source>
</evidence>
<evidence type="ECO:0000259" key="8">
    <source>
        <dbReference type="Pfam" id="PF13359"/>
    </source>
</evidence>
<dbReference type="GO" id="GO:0005634">
    <property type="term" value="C:nucleus"/>
    <property type="evidence" value="ECO:0007669"/>
    <property type="project" value="UniProtKB-SubCell"/>
</dbReference>
<evidence type="ECO:0000256" key="3">
    <source>
        <dbReference type="ARBA" id="ARBA00006958"/>
    </source>
</evidence>
<reference evidence="9" key="2">
    <citation type="submission" date="2025-08" db="UniProtKB">
        <authorList>
            <consortium name="Ensembl"/>
        </authorList>
    </citation>
    <scope>IDENTIFICATION</scope>
</reference>
<keyword evidence="4" id="KW-0540">Nuclease</keyword>
<dbReference type="InterPro" id="IPR027806">
    <property type="entry name" value="HARBI1_dom"/>
</dbReference>
<keyword evidence="10" id="KW-1185">Reference proteome</keyword>
<feature type="domain" description="DDE Tnp4" evidence="8">
    <location>
        <begin position="239"/>
        <end position="281"/>
    </location>
</feature>
<dbReference type="PANTHER" id="PTHR22930:SF85">
    <property type="entry name" value="GH03217P-RELATED"/>
    <property type="match status" value="1"/>
</dbReference>
<dbReference type="PANTHER" id="PTHR22930">
    <property type="match status" value="1"/>
</dbReference>
<reference evidence="9" key="1">
    <citation type="submission" date="2019-06" db="EMBL/GenBank/DDBJ databases">
        <authorList>
            <consortium name="Wellcome Sanger Institute Data Sharing"/>
        </authorList>
    </citation>
    <scope>NUCLEOTIDE SEQUENCE [LARGE SCALE GENOMIC DNA]</scope>
</reference>
<dbReference type="InParanoid" id="A0A672YWA1"/>
<organism evidence="9 10">
    <name type="scientific">Sphaeramia orbicularis</name>
    <name type="common">orbiculate cardinalfish</name>
    <dbReference type="NCBI Taxonomy" id="375764"/>
    <lineage>
        <taxon>Eukaryota</taxon>
        <taxon>Metazoa</taxon>
        <taxon>Chordata</taxon>
        <taxon>Craniata</taxon>
        <taxon>Vertebrata</taxon>
        <taxon>Euteleostomi</taxon>
        <taxon>Actinopterygii</taxon>
        <taxon>Neopterygii</taxon>
        <taxon>Teleostei</taxon>
        <taxon>Neoteleostei</taxon>
        <taxon>Acanthomorphata</taxon>
        <taxon>Gobiaria</taxon>
        <taxon>Kurtiformes</taxon>
        <taxon>Apogonoidei</taxon>
        <taxon>Apogonidae</taxon>
        <taxon>Apogoninae</taxon>
        <taxon>Sphaeramia</taxon>
    </lineage>
</organism>
<dbReference type="InterPro" id="IPR045249">
    <property type="entry name" value="HARBI1-like"/>
</dbReference>
<evidence type="ECO:0000313" key="10">
    <source>
        <dbReference type="Proteomes" id="UP000472271"/>
    </source>
</evidence>
<dbReference type="GO" id="GO:0004518">
    <property type="term" value="F:nuclease activity"/>
    <property type="evidence" value="ECO:0007669"/>
    <property type="project" value="UniProtKB-KW"/>
</dbReference>
<evidence type="ECO:0000313" key="9">
    <source>
        <dbReference type="Ensembl" id="ENSSORP00005008873.1"/>
    </source>
</evidence>
<protein>
    <recommendedName>
        <fullName evidence="8">DDE Tnp4 domain-containing protein</fullName>
    </recommendedName>
</protein>
<reference evidence="9" key="3">
    <citation type="submission" date="2025-09" db="UniProtKB">
        <authorList>
            <consortium name="Ensembl"/>
        </authorList>
    </citation>
    <scope>IDENTIFICATION</scope>
</reference>
<evidence type="ECO:0000256" key="1">
    <source>
        <dbReference type="ARBA" id="ARBA00001968"/>
    </source>
</evidence>
<name>A0A672YWA1_9TELE</name>
<proteinExistence type="inferred from homology"/>
<evidence type="ECO:0000256" key="4">
    <source>
        <dbReference type="ARBA" id="ARBA00022722"/>
    </source>
</evidence>
<accession>A0A672YWA1</accession>